<protein>
    <submittedName>
        <fullName evidence="1">Uncharacterized protein</fullName>
    </submittedName>
</protein>
<organism evidence="1">
    <name type="scientific">marine sediment metagenome</name>
    <dbReference type="NCBI Taxonomy" id="412755"/>
    <lineage>
        <taxon>unclassified sequences</taxon>
        <taxon>metagenomes</taxon>
        <taxon>ecological metagenomes</taxon>
    </lineage>
</organism>
<dbReference type="EMBL" id="LAZR01069652">
    <property type="protein sequence ID" value="KKK47288.1"/>
    <property type="molecule type" value="Genomic_DNA"/>
</dbReference>
<sequence>SRVATSVALNRIIKDGEDISGRTASVNIDKPKKKNEQFSLEMTIKHIPDIRVYYMGVYPIEKFEFVGQKEFEDFILTCYESRRFTGEGQITGIMNAANSLLIGSVKPNESISESQLRKFVEDVLRLRYQKNIKMKLKVISWVFPPPLQKYARVLDNYFFKKNLAVAIELIPINSQLFRKRILEHYKDASKSEFLLKFISQASIMDIAYKRIDGLKYRFEVVGGRSNNIDGYLINCQWDFNFIEGRFAEREYGLMREQKDGKYIAVLKAEKKFEKAGKYIIACRVQDNLGGEAVRTKEVIIK</sequence>
<name>A0A0F8VSE4_9ZZZZ</name>
<accession>A0A0F8VSE4</accession>
<reference evidence="1" key="1">
    <citation type="journal article" date="2015" name="Nature">
        <title>Complex archaea that bridge the gap between prokaryotes and eukaryotes.</title>
        <authorList>
            <person name="Spang A."/>
            <person name="Saw J.H."/>
            <person name="Jorgensen S.L."/>
            <person name="Zaremba-Niedzwiedzka K."/>
            <person name="Martijn J."/>
            <person name="Lind A.E."/>
            <person name="van Eijk R."/>
            <person name="Schleper C."/>
            <person name="Guy L."/>
            <person name="Ettema T.J."/>
        </authorList>
    </citation>
    <scope>NUCLEOTIDE SEQUENCE</scope>
</reference>
<gene>
    <name evidence="1" type="ORF">LCGC14_3156720</name>
</gene>
<comment type="caution">
    <text evidence="1">The sequence shown here is derived from an EMBL/GenBank/DDBJ whole genome shotgun (WGS) entry which is preliminary data.</text>
</comment>
<dbReference type="AlphaFoldDB" id="A0A0F8VSE4"/>
<evidence type="ECO:0000313" key="1">
    <source>
        <dbReference type="EMBL" id="KKK47288.1"/>
    </source>
</evidence>
<feature type="non-terminal residue" evidence="1">
    <location>
        <position position="1"/>
    </location>
</feature>
<proteinExistence type="predicted"/>